<dbReference type="SUPFAM" id="SSF53474">
    <property type="entry name" value="alpha/beta-Hydrolases"/>
    <property type="match status" value="1"/>
</dbReference>
<gene>
    <name evidence="3" type="ORF">EQ811_02070</name>
    <name evidence="2" type="ORF">HHM13_00570</name>
    <name evidence="1" type="ORF">HHM24_12085</name>
</gene>
<dbReference type="Gene3D" id="3.40.50.1820">
    <property type="entry name" value="alpha/beta hydrolase"/>
    <property type="match status" value="1"/>
</dbReference>
<dbReference type="PANTHER" id="PTHR48098:SF3">
    <property type="entry name" value="IRON(III) ENTEROBACTIN ESTERASE"/>
    <property type="match status" value="1"/>
</dbReference>
<evidence type="ECO:0000313" key="5">
    <source>
        <dbReference type="Proteomes" id="UP000538955"/>
    </source>
</evidence>
<dbReference type="InterPro" id="IPR029058">
    <property type="entry name" value="AB_hydrolase_fold"/>
</dbReference>
<dbReference type="RefSeq" id="WP_030065115.1">
    <property type="nucleotide sequence ID" value="NZ_AP014956.1"/>
</dbReference>
<dbReference type="Pfam" id="PF00756">
    <property type="entry name" value="Esterase"/>
    <property type="match status" value="1"/>
</dbReference>
<evidence type="ECO:0000313" key="1">
    <source>
        <dbReference type="EMBL" id="NMK55450.1"/>
    </source>
</evidence>
<evidence type="ECO:0000313" key="6">
    <source>
        <dbReference type="Proteomes" id="UP000550736"/>
    </source>
</evidence>
<sequence>MTEFNAGKINKKVIHSDILDRDVTLSIYLPEEYTELFKYQVIICFDGLDFLRFGRIQRTYEQLRKDNSIQRAIIVGFHYEDIDKRREEFHPSGSRSHLTVQAIGKEILPFIDSTFPTYKVGNARLLIGDSLAGSIALMTALTYPTIFSQAAMLSPMYDDNVKQKVVNCDNRNQLTLWHAIGLEEEDFTLPTNGKRANFLTPNRELADLIKDYDVDYYYTEFEGGHSWKSWKPLLGDILEYFLSDVILD</sequence>
<evidence type="ECO:0000313" key="3">
    <source>
        <dbReference type="EMBL" id="TBW77877.1"/>
    </source>
</evidence>
<dbReference type="EMBL" id="JABBLX010000001">
    <property type="protein sequence ID" value="NMK96594.1"/>
    <property type="molecule type" value="Genomic_DNA"/>
</dbReference>
<dbReference type="AlphaFoldDB" id="A0A7X9WCA2"/>
<dbReference type="PANTHER" id="PTHR48098">
    <property type="entry name" value="ENTEROCHELIN ESTERASE-RELATED"/>
    <property type="match status" value="1"/>
</dbReference>
<organism evidence="2 6">
    <name type="scientific">Staphylococcus capitis</name>
    <dbReference type="NCBI Taxonomy" id="29388"/>
    <lineage>
        <taxon>Bacteria</taxon>
        <taxon>Bacillati</taxon>
        <taxon>Bacillota</taxon>
        <taxon>Bacilli</taxon>
        <taxon>Bacillales</taxon>
        <taxon>Staphylococcaceae</taxon>
        <taxon>Staphylococcus</taxon>
    </lineage>
</organism>
<dbReference type="Proteomes" id="UP000550736">
    <property type="component" value="Unassembled WGS sequence"/>
</dbReference>
<dbReference type="InterPro" id="IPR000801">
    <property type="entry name" value="Esterase-like"/>
</dbReference>
<protein>
    <submittedName>
        <fullName evidence="2">Esterase family protein</fullName>
    </submittedName>
</protein>
<dbReference type="InterPro" id="IPR050583">
    <property type="entry name" value="Mycobacterial_A85_antigen"/>
</dbReference>
<accession>A0A7X9WCA2</accession>
<dbReference type="EMBL" id="JABBMI010000101">
    <property type="protein sequence ID" value="NMK55450.1"/>
    <property type="molecule type" value="Genomic_DNA"/>
</dbReference>
<evidence type="ECO:0000313" key="4">
    <source>
        <dbReference type="Proteomes" id="UP000291949"/>
    </source>
</evidence>
<proteinExistence type="predicted"/>
<reference evidence="3 4" key="1">
    <citation type="journal article" date="2019" name="Sci. Transl. Med.">
        <title>Quorum sensing between bacterial species on the skin protects against epidermal injury in atopic dermatitis.</title>
        <authorList>
            <person name="Williams M.R."/>
        </authorList>
    </citation>
    <scope>NUCLEOTIDE SEQUENCE [LARGE SCALE GENOMIC DNA]</scope>
    <source>
        <strain evidence="3 4">H8</strain>
    </source>
</reference>
<name>A0A7X9WCA2_STACP</name>
<dbReference type="Proteomes" id="UP000538955">
    <property type="component" value="Unassembled WGS sequence"/>
</dbReference>
<keyword evidence="5" id="KW-1185">Reference proteome</keyword>
<dbReference type="Proteomes" id="UP000291949">
    <property type="component" value="Unassembled WGS sequence"/>
</dbReference>
<reference evidence="5 6" key="2">
    <citation type="submission" date="2020-04" db="EMBL/GenBank/DDBJ databases">
        <title>The Epidemiology and Molecular Characteristics of Linezolid-Resistant Staphylococcus capitis in Huashan Hospital, Shanghai.</title>
        <authorList>
            <person name="Ding L."/>
            <person name="Li P."/>
            <person name="Yang Y."/>
            <person name="Lin D."/>
            <person name="Xu X."/>
        </authorList>
    </citation>
    <scope>NUCLEOTIDE SEQUENCE [LARGE SCALE GENOMIC DNA]</scope>
    <source>
        <strain evidence="2 6">12-86</strain>
        <strain evidence="1 5">17-84</strain>
    </source>
</reference>
<comment type="caution">
    <text evidence="2">The sequence shown here is derived from an EMBL/GenBank/DDBJ whole genome shotgun (WGS) entry which is preliminary data.</text>
</comment>
<evidence type="ECO:0000313" key="2">
    <source>
        <dbReference type="EMBL" id="NMK96594.1"/>
    </source>
</evidence>
<dbReference type="EMBL" id="SCHC01000001">
    <property type="protein sequence ID" value="TBW77877.1"/>
    <property type="molecule type" value="Genomic_DNA"/>
</dbReference>